<keyword evidence="5 6" id="KW-0472">Membrane</keyword>
<dbReference type="Pfam" id="PF03176">
    <property type="entry name" value="MMPL"/>
    <property type="match status" value="2"/>
</dbReference>
<proteinExistence type="predicted"/>
<dbReference type="InterPro" id="IPR000731">
    <property type="entry name" value="SSD"/>
</dbReference>
<evidence type="ECO:0000256" key="5">
    <source>
        <dbReference type="ARBA" id="ARBA00023136"/>
    </source>
</evidence>
<feature type="transmembrane region" description="Helical" evidence="6">
    <location>
        <begin position="647"/>
        <end position="666"/>
    </location>
</feature>
<feature type="transmembrane region" description="Helical" evidence="6">
    <location>
        <begin position="260"/>
        <end position="278"/>
    </location>
</feature>
<feature type="transmembrane region" description="Helical" evidence="6">
    <location>
        <begin position="382"/>
        <end position="405"/>
    </location>
</feature>
<dbReference type="PANTHER" id="PTHR33406:SF13">
    <property type="entry name" value="MEMBRANE PROTEIN YDFJ"/>
    <property type="match status" value="1"/>
</dbReference>
<keyword evidence="3 6" id="KW-0812">Transmembrane</keyword>
<evidence type="ECO:0000313" key="9">
    <source>
        <dbReference type="Proteomes" id="UP000198635"/>
    </source>
</evidence>
<evidence type="ECO:0000313" key="8">
    <source>
        <dbReference type="EMBL" id="SFJ98311.1"/>
    </source>
</evidence>
<dbReference type="RefSeq" id="WP_092375515.1">
    <property type="nucleotide sequence ID" value="NZ_FORX01000011.1"/>
</dbReference>
<name>A0A1I3VVZ9_9BACT</name>
<sequence length="787" mass="85278">MFHLFGRAYAFLAPRRGFLLVFCVLACFACSLFVSRLVVREDISTMLPDDSGRIASDFALLRLAPFAQRLTITVSHPGANPAQAAETLATALRREPVFTRILTGPPSNISLAFLTKLLPLAPALLNEQDAKTLYALTDSEHVQSALEQNRRDLLSPGAVALKNVIRQDPLGIRNIVLPKLAAPSRLADVRIENGHFVSRDGKYALILVDTDIPMTDSLGAAKVMSSYEKAVAALPQGAQAMLVGGHRHTHANAQAIKDDLTIILPSAFILLALIFLLFMRNRQSLYVFLVPVCVVGVAGTATALVHGSISGIVLGFGAVLLGISVDYALHVYFALQNSSTDENLTPAHTLTQISPAITFGALTSCTALAALLVSDIPGIRQLAVFSLFGIITSFFMSLLILPHFITAKTGSLTSTTHRRTRKSFGVAPLITLWIAVLSAGIWFGQHTRINGDLREMSFTPTEIQAEEDATRTIWGSMRDLALIFVRDRTFDGALEKNDRVWSFLQAHNATSPIISLAPLLPAMQTQLQNISRWNAFWQDNGQSTRTLIETEQKALGFSHSAFSPFVEFISASPETFSSESLHELGIQEFVDVLAMRDGDDFLALTLLPDTTKNAALLSDYAERELGAQFVSGSRFRELLGDAMRIDVLRFSGSALAGVVLLNAILFRNPRKTLLALLPIGMGVTTVLAVMYSFGQALNLFHIVSLPLIIGLGADYGIFMVCRPEQSAQHQTARAVLFSGLTTLCGFGVLVLARHPALHSIGITVLTGVGAAMITALWVVPALNGDRR</sequence>
<organism evidence="8 9">
    <name type="scientific">Desulfomicrobium apsheronum</name>
    <dbReference type="NCBI Taxonomy" id="52560"/>
    <lineage>
        <taxon>Bacteria</taxon>
        <taxon>Pseudomonadati</taxon>
        <taxon>Thermodesulfobacteriota</taxon>
        <taxon>Desulfovibrionia</taxon>
        <taxon>Desulfovibrionales</taxon>
        <taxon>Desulfomicrobiaceae</taxon>
        <taxon>Desulfomicrobium</taxon>
    </lineage>
</organism>
<keyword evidence="2" id="KW-1003">Cell membrane</keyword>
<dbReference type="EMBL" id="FORX01000011">
    <property type="protein sequence ID" value="SFJ98311.1"/>
    <property type="molecule type" value="Genomic_DNA"/>
</dbReference>
<feature type="transmembrane region" description="Helical" evidence="6">
    <location>
        <begin position="356"/>
        <end position="376"/>
    </location>
</feature>
<evidence type="ECO:0000256" key="6">
    <source>
        <dbReference type="SAM" id="Phobius"/>
    </source>
</evidence>
<evidence type="ECO:0000256" key="1">
    <source>
        <dbReference type="ARBA" id="ARBA00004651"/>
    </source>
</evidence>
<feature type="transmembrane region" description="Helical" evidence="6">
    <location>
        <begin position="732"/>
        <end position="752"/>
    </location>
</feature>
<evidence type="ECO:0000256" key="2">
    <source>
        <dbReference type="ARBA" id="ARBA00022475"/>
    </source>
</evidence>
<dbReference type="Gene3D" id="1.20.1640.10">
    <property type="entry name" value="Multidrug efflux transporter AcrB transmembrane domain"/>
    <property type="match status" value="2"/>
</dbReference>
<feature type="domain" description="SSD" evidence="7">
    <location>
        <begin position="313"/>
        <end position="407"/>
    </location>
</feature>
<evidence type="ECO:0000256" key="4">
    <source>
        <dbReference type="ARBA" id="ARBA00022989"/>
    </source>
</evidence>
<feature type="transmembrane region" description="Helical" evidence="6">
    <location>
        <begin position="758"/>
        <end position="779"/>
    </location>
</feature>
<dbReference type="PROSITE" id="PS50156">
    <property type="entry name" value="SSD"/>
    <property type="match status" value="1"/>
</dbReference>
<feature type="transmembrane region" description="Helical" evidence="6">
    <location>
        <begin position="285"/>
        <end position="306"/>
    </location>
</feature>
<feature type="transmembrane region" description="Helical" evidence="6">
    <location>
        <begin position="673"/>
        <end position="693"/>
    </location>
</feature>
<keyword evidence="9" id="KW-1185">Reference proteome</keyword>
<dbReference type="InterPro" id="IPR004869">
    <property type="entry name" value="MMPL_dom"/>
</dbReference>
<dbReference type="OrthoDB" id="9780358at2"/>
<keyword evidence="4 6" id="KW-1133">Transmembrane helix</keyword>
<feature type="transmembrane region" description="Helical" evidence="6">
    <location>
        <begin position="699"/>
        <end position="720"/>
    </location>
</feature>
<dbReference type="InterPro" id="IPR050545">
    <property type="entry name" value="Mycobact_MmpL"/>
</dbReference>
<dbReference type="PANTHER" id="PTHR33406">
    <property type="entry name" value="MEMBRANE PROTEIN MJ1562-RELATED"/>
    <property type="match status" value="1"/>
</dbReference>
<dbReference type="STRING" id="52560.SAMN04488082_11129"/>
<reference evidence="9" key="1">
    <citation type="submission" date="2016-10" db="EMBL/GenBank/DDBJ databases">
        <authorList>
            <person name="Varghese N."/>
            <person name="Submissions S."/>
        </authorList>
    </citation>
    <scope>NUCLEOTIDE SEQUENCE [LARGE SCALE GENOMIC DNA]</scope>
    <source>
        <strain evidence="9">DSM 5918</strain>
    </source>
</reference>
<dbReference type="GO" id="GO:0005886">
    <property type="term" value="C:plasma membrane"/>
    <property type="evidence" value="ECO:0007669"/>
    <property type="project" value="UniProtKB-SubCell"/>
</dbReference>
<feature type="transmembrane region" description="Helical" evidence="6">
    <location>
        <begin position="312"/>
        <end position="335"/>
    </location>
</feature>
<evidence type="ECO:0000256" key="3">
    <source>
        <dbReference type="ARBA" id="ARBA00022692"/>
    </source>
</evidence>
<evidence type="ECO:0000259" key="7">
    <source>
        <dbReference type="PROSITE" id="PS50156"/>
    </source>
</evidence>
<comment type="subcellular location">
    <subcellularLocation>
        <location evidence="1">Cell membrane</location>
        <topology evidence="1">Multi-pass membrane protein</topology>
    </subcellularLocation>
</comment>
<gene>
    <name evidence="8" type="ORF">SAMN04488082_11129</name>
</gene>
<dbReference type="Proteomes" id="UP000198635">
    <property type="component" value="Unassembled WGS sequence"/>
</dbReference>
<accession>A0A1I3VVZ9</accession>
<dbReference type="AlphaFoldDB" id="A0A1I3VVZ9"/>
<feature type="transmembrane region" description="Helical" evidence="6">
    <location>
        <begin position="426"/>
        <end position="444"/>
    </location>
</feature>
<protein>
    <submittedName>
        <fullName evidence="8">Predicted exporter</fullName>
    </submittedName>
</protein>
<dbReference type="SUPFAM" id="SSF82866">
    <property type="entry name" value="Multidrug efflux transporter AcrB transmembrane domain"/>
    <property type="match status" value="2"/>
</dbReference>